<dbReference type="AlphaFoldDB" id="A0AAD5QQ87"/>
<evidence type="ECO:0000313" key="2">
    <source>
        <dbReference type="EMBL" id="KAJ1360553.1"/>
    </source>
</evidence>
<gene>
    <name evidence="1" type="ORF">KIN20_010663</name>
    <name evidence="2" type="ORF">KIN20_019562</name>
    <name evidence="3" type="ORF">KIN20_032388</name>
</gene>
<dbReference type="EMBL" id="JAHQIW010006810">
    <property type="protein sequence ID" value="KAJ1370620.1"/>
    <property type="molecule type" value="Genomic_DNA"/>
</dbReference>
<reference evidence="2" key="1">
    <citation type="submission" date="2021-06" db="EMBL/GenBank/DDBJ databases">
        <title>Parelaphostrongylus tenuis whole genome reference sequence.</title>
        <authorList>
            <person name="Garwood T.J."/>
            <person name="Larsen P.A."/>
            <person name="Fountain-Jones N.M."/>
            <person name="Garbe J.R."/>
            <person name="Macchietto M.G."/>
            <person name="Kania S.A."/>
            <person name="Gerhold R.W."/>
            <person name="Richards J.E."/>
            <person name="Wolf T.M."/>
        </authorList>
    </citation>
    <scope>NUCLEOTIDE SEQUENCE</scope>
    <source>
        <strain evidence="2">MNPRO001-30</strain>
        <tissue evidence="2">Meninges</tissue>
    </source>
</reference>
<comment type="caution">
    <text evidence="2">The sequence shown here is derived from an EMBL/GenBank/DDBJ whole genome shotgun (WGS) entry which is preliminary data.</text>
</comment>
<evidence type="ECO:0000313" key="1">
    <source>
        <dbReference type="EMBL" id="KAJ1353894.1"/>
    </source>
</evidence>
<accession>A0AAD5QQ87</accession>
<proteinExistence type="predicted"/>
<organism evidence="2 4">
    <name type="scientific">Parelaphostrongylus tenuis</name>
    <name type="common">Meningeal worm</name>
    <dbReference type="NCBI Taxonomy" id="148309"/>
    <lineage>
        <taxon>Eukaryota</taxon>
        <taxon>Metazoa</taxon>
        <taxon>Ecdysozoa</taxon>
        <taxon>Nematoda</taxon>
        <taxon>Chromadorea</taxon>
        <taxon>Rhabditida</taxon>
        <taxon>Rhabditina</taxon>
        <taxon>Rhabditomorpha</taxon>
        <taxon>Strongyloidea</taxon>
        <taxon>Metastrongylidae</taxon>
        <taxon>Parelaphostrongylus</taxon>
    </lineage>
</organism>
<dbReference type="EMBL" id="JAHQIW010001881">
    <property type="protein sequence ID" value="KAJ1353894.1"/>
    <property type="molecule type" value="Genomic_DNA"/>
</dbReference>
<evidence type="ECO:0000313" key="4">
    <source>
        <dbReference type="Proteomes" id="UP001196413"/>
    </source>
</evidence>
<name>A0AAD5QQ87_PARTN</name>
<keyword evidence="4" id="KW-1185">Reference proteome</keyword>
<sequence>MVYSSAANIASFPGVAPDEEAAKGFVQRLVMQTVFDVLESQARSALLPDALISSILGQLSVQINYNPLRCQLLIRPVDMSGSLNTNYPLERL</sequence>
<protein>
    <submittedName>
        <fullName evidence="2">Uncharacterized protein</fullName>
    </submittedName>
</protein>
<evidence type="ECO:0000313" key="3">
    <source>
        <dbReference type="EMBL" id="KAJ1370620.1"/>
    </source>
</evidence>
<dbReference type="EMBL" id="JAHQIW010003908">
    <property type="protein sequence ID" value="KAJ1360553.1"/>
    <property type="molecule type" value="Genomic_DNA"/>
</dbReference>
<dbReference type="Proteomes" id="UP001196413">
    <property type="component" value="Unassembled WGS sequence"/>
</dbReference>